<gene>
    <name evidence="1" type="ORF">C8F04DRAFT_1283543</name>
</gene>
<organism evidence="1 2">
    <name type="scientific">Mycena alexandri</name>
    <dbReference type="NCBI Taxonomy" id="1745969"/>
    <lineage>
        <taxon>Eukaryota</taxon>
        <taxon>Fungi</taxon>
        <taxon>Dikarya</taxon>
        <taxon>Basidiomycota</taxon>
        <taxon>Agaricomycotina</taxon>
        <taxon>Agaricomycetes</taxon>
        <taxon>Agaricomycetidae</taxon>
        <taxon>Agaricales</taxon>
        <taxon>Marasmiineae</taxon>
        <taxon>Mycenaceae</taxon>
        <taxon>Mycena</taxon>
    </lineage>
</organism>
<comment type="caution">
    <text evidence="1">The sequence shown here is derived from an EMBL/GenBank/DDBJ whole genome shotgun (WGS) entry which is preliminary data.</text>
</comment>
<evidence type="ECO:0000313" key="1">
    <source>
        <dbReference type="EMBL" id="KAJ7015969.1"/>
    </source>
</evidence>
<name>A0AAD6WPC4_9AGAR</name>
<evidence type="ECO:0000313" key="2">
    <source>
        <dbReference type="Proteomes" id="UP001218188"/>
    </source>
</evidence>
<accession>A0AAD6WPC4</accession>
<dbReference type="Proteomes" id="UP001218188">
    <property type="component" value="Unassembled WGS sequence"/>
</dbReference>
<proteinExistence type="predicted"/>
<dbReference type="AlphaFoldDB" id="A0AAD6WPC4"/>
<keyword evidence="2" id="KW-1185">Reference proteome</keyword>
<reference evidence="1" key="1">
    <citation type="submission" date="2023-03" db="EMBL/GenBank/DDBJ databases">
        <title>Massive genome expansion in bonnet fungi (Mycena s.s.) driven by repeated elements and novel gene families across ecological guilds.</title>
        <authorList>
            <consortium name="Lawrence Berkeley National Laboratory"/>
            <person name="Harder C.B."/>
            <person name="Miyauchi S."/>
            <person name="Viragh M."/>
            <person name="Kuo A."/>
            <person name="Thoen E."/>
            <person name="Andreopoulos B."/>
            <person name="Lu D."/>
            <person name="Skrede I."/>
            <person name="Drula E."/>
            <person name="Henrissat B."/>
            <person name="Morin E."/>
            <person name="Kohler A."/>
            <person name="Barry K."/>
            <person name="LaButti K."/>
            <person name="Morin E."/>
            <person name="Salamov A."/>
            <person name="Lipzen A."/>
            <person name="Mereny Z."/>
            <person name="Hegedus B."/>
            <person name="Baldrian P."/>
            <person name="Stursova M."/>
            <person name="Weitz H."/>
            <person name="Taylor A."/>
            <person name="Grigoriev I.V."/>
            <person name="Nagy L.G."/>
            <person name="Martin F."/>
            <person name="Kauserud H."/>
        </authorList>
    </citation>
    <scope>NUCLEOTIDE SEQUENCE</scope>
    <source>
        <strain evidence="1">CBHHK200</strain>
    </source>
</reference>
<dbReference type="EMBL" id="JARJCM010000683">
    <property type="protein sequence ID" value="KAJ7015969.1"/>
    <property type="molecule type" value="Genomic_DNA"/>
</dbReference>
<sequence>MPATSFFDAGVRPFPLCCFDIVLLWVCEQRYIMKEIIVPIAAKVLAPLTHVFRDYRHRFFAIAAATIPAGLQYKIILTMMVGNTAQRLY</sequence>
<protein>
    <submittedName>
        <fullName evidence="1">Uncharacterized protein</fullName>
    </submittedName>
</protein>